<dbReference type="Proteomes" id="UP001501821">
    <property type="component" value="Unassembled WGS sequence"/>
</dbReference>
<dbReference type="InterPro" id="IPR027417">
    <property type="entry name" value="P-loop_NTPase"/>
</dbReference>
<organism evidence="1 2">
    <name type="scientific">Nocardioides panacisoli</name>
    <dbReference type="NCBI Taxonomy" id="627624"/>
    <lineage>
        <taxon>Bacteria</taxon>
        <taxon>Bacillati</taxon>
        <taxon>Actinomycetota</taxon>
        <taxon>Actinomycetes</taxon>
        <taxon>Propionibacteriales</taxon>
        <taxon>Nocardioidaceae</taxon>
        <taxon>Nocardioides</taxon>
    </lineage>
</organism>
<comment type="caution">
    <text evidence="1">The sequence shown here is derived from an EMBL/GenBank/DDBJ whole genome shotgun (WGS) entry which is preliminary data.</text>
</comment>
<keyword evidence="2" id="KW-1185">Reference proteome</keyword>
<name>A0ABP7IZW7_9ACTN</name>
<dbReference type="SUPFAM" id="SSF52540">
    <property type="entry name" value="P-loop containing nucleoside triphosphate hydrolases"/>
    <property type="match status" value="1"/>
</dbReference>
<dbReference type="Gene3D" id="3.40.50.300">
    <property type="entry name" value="P-loop containing nucleotide triphosphate hydrolases"/>
    <property type="match status" value="1"/>
</dbReference>
<gene>
    <name evidence="1" type="ORF">GCM10022242_35500</name>
</gene>
<accession>A0ABP7IZW7</accession>
<evidence type="ECO:0008006" key="3">
    <source>
        <dbReference type="Google" id="ProtNLM"/>
    </source>
</evidence>
<evidence type="ECO:0000313" key="1">
    <source>
        <dbReference type="EMBL" id="GAA3831037.1"/>
    </source>
</evidence>
<dbReference type="EMBL" id="BAABAH010000016">
    <property type="protein sequence ID" value="GAA3831037.1"/>
    <property type="molecule type" value="Genomic_DNA"/>
</dbReference>
<proteinExistence type="predicted"/>
<dbReference type="RefSeq" id="WP_344777957.1">
    <property type="nucleotide sequence ID" value="NZ_BAABAH010000016.1"/>
</dbReference>
<sequence length="187" mass="20138">MATPSELPRDPEQAAVAVVAHAESRPPTLGTGRLVCVDGLAGAGKTTLAAAIGRVCPGTVVLATDEMLEGWGGLPGLGASIEALLRPLAAGRPGRWRRWDWYADRWAEWREVSPAPLLVLEGVGSGASSYADLVTTVVWVEAPAADRRDRWLDREGDARHFASWAADEAALHERERARDRADLVLRT</sequence>
<reference evidence="2" key="1">
    <citation type="journal article" date="2019" name="Int. J. Syst. Evol. Microbiol.">
        <title>The Global Catalogue of Microorganisms (GCM) 10K type strain sequencing project: providing services to taxonomists for standard genome sequencing and annotation.</title>
        <authorList>
            <consortium name="The Broad Institute Genomics Platform"/>
            <consortium name="The Broad Institute Genome Sequencing Center for Infectious Disease"/>
            <person name="Wu L."/>
            <person name="Ma J."/>
        </authorList>
    </citation>
    <scope>NUCLEOTIDE SEQUENCE [LARGE SCALE GENOMIC DNA]</scope>
    <source>
        <strain evidence="2">JCM 16953</strain>
    </source>
</reference>
<protein>
    <recommendedName>
        <fullName evidence="3">4-amino-4-deoxy-L-arabinose transferase</fullName>
    </recommendedName>
</protein>
<evidence type="ECO:0000313" key="2">
    <source>
        <dbReference type="Proteomes" id="UP001501821"/>
    </source>
</evidence>